<evidence type="ECO:0000256" key="6">
    <source>
        <dbReference type="ARBA" id="ARBA00023016"/>
    </source>
</evidence>
<dbReference type="Pfam" id="PF07927">
    <property type="entry name" value="HicA_toxin"/>
    <property type="match status" value="1"/>
</dbReference>
<keyword evidence="5" id="KW-0694">RNA-binding</keyword>
<dbReference type="SUPFAM" id="SSF54786">
    <property type="entry name" value="YcfA/nrd intein domain"/>
    <property type="match status" value="1"/>
</dbReference>
<evidence type="ECO:0000256" key="1">
    <source>
        <dbReference type="ARBA" id="ARBA00022649"/>
    </source>
</evidence>
<evidence type="ECO:0000256" key="3">
    <source>
        <dbReference type="ARBA" id="ARBA00022759"/>
    </source>
</evidence>
<evidence type="ECO:0000256" key="2">
    <source>
        <dbReference type="ARBA" id="ARBA00022722"/>
    </source>
</evidence>
<sequence length="57" mass="6751">MKRRDLIKLLEDNGWWFKREGGSHDIYTDGKNIEPVSRQREIKEAVAQAIIKRRGLK</sequence>
<keyword evidence="4" id="KW-0378">Hydrolase</keyword>
<reference evidence="7" key="1">
    <citation type="submission" date="2019-08" db="EMBL/GenBank/DDBJ databases">
        <authorList>
            <person name="Kucharzyk K."/>
            <person name="Murdoch R.W."/>
            <person name="Higgins S."/>
            <person name="Loffler F."/>
        </authorList>
    </citation>
    <scope>NUCLEOTIDE SEQUENCE</scope>
</reference>
<proteinExistence type="predicted"/>
<keyword evidence="1" id="KW-1277">Toxin-antitoxin system</keyword>
<dbReference type="EMBL" id="VSSQ01081407">
    <property type="protein sequence ID" value="MPN30335.1"/>
    <property type="molecule type" value="Genomic_DNA"/>
</dbReference>
<accession>A0A645GU87</accession>
<dbReference type="GO" id="GO:0004519">
    <property type="term" value="F:endonuclease activity"/>
    <property type="evidence" value="ECO:0007669"/>
    <property type="project" value="UniProtKB-KW"/>
</dbReference>
<evidence type="ECO:0000256" key="4">
    <source>
        <dbReference type="ARBA" id="ARBA00022801"/>
    </source>
</evidence>
<dbReference type="GO" id="GO:0016787">
    <property type="term" value="F:hydrolase activity"/>
    <property type="evidence" value="ECO:0007669"/>
    <property type="project" value="UniProtKB-KW"/>
</dbReference>
<evidence type="ECO:0000313" key="7">
    <source>
        <dbReference type="EMBL" id="MPN30335.1"/>
    </source>
</evidence>
<dbReference type="AlphaFoldDB" id="A0A645GU87"/>
<name>A0A645GU87_9ZZZZ</name>
<dbReference type="InterPro" id="IPR038570">
    <property type="entry name" value="HicA_sf"/>
</dbReference>
<keyword evidence="3" id="KW-0255">Endonuclease</keyword>
<organism evidence="7">
    <name type="scientific">bioreactor metagenome</name>
    <dbReference type="NCBI Taxonomy" id="1076179"/>
    <lineage>
        <taxon>unclassified sequences</taxon>
        <taxon>metagenomes</taxon>
        <taxon>ecological metagenomes</taxon>
    </lineage>
</organism>
<gene>
    <name evidence="7" type="ORF">SDC9_177806</name>
</gene>
<protein>
    <submittedName>
        <fullName evidence="7">Uncharacterized protein</fullName>
    </submittedName>
</protein>
<keyword evidence="2" id="KW-0540">Nuclease</keyword>
<dbReference type="InterPro" id="IPR012933">
    <property type="entry name" value="HicA_mRNA_interferase"/>
</dbReference>
<comment type="caution">
    <text evidence="7">The sequence shown here is derived from an EMBL/GenBank/DDBJ whole genome shotgun (WGS) entry which is preliminary data.</text>
</comment>
<dbReference type="GO" id="GO:0003729">
    <property type="term" value="F:mRNA binding"/>
    <property type="evidence" value="ECO:0007669"/>
    <property type="project" value="InterPro"/>
</dbReference>
<keyword evidence="6" id="KW-0346">Stress response</keyword>
<evidence type="ECO:0000256" key="5">
    <source>
        <dbReference type="ARBA" id="ARBA00022884"/>
    </source>
</evidence>
<dbReference type="Gene3D" id="3.30.920.30">
    <property type="entry name" value="Hypothetical protein"/>
    <property type="match status" value="1"/>
</dbReference>